<dbReference type="Gene3D" id="1.10.357.10">
    <property type="entry name" value="Tetracycline Repressor, domain 2"/>
    <property type="match status" value="1"/>
</dbReference>
<evidence type="ECO:0000313" key="7">
    <source>
        <dbReference type="Proteomes" id="UP000092671"/>
    </source>
</evidence>
<proteinExistence type="predicted"/>
<evidence type="ECO:0000259" key="5">
    <source>
        <dbReference type="PROSITE" id="PS50977"/>
    </source>
</evidence>
<evidence type="ECO:0000256" key="1">
    <source>
        <dbReference type="ARBA" id="ARBA00023015"/>
    </source>
</evidence>
<dbReference type="Pfam" id="PF21943">
    <property type="entry name" value="TetR_C_46"/>
    <property type="match status" value="1"/>
</dbReference>
<dbReference type="InterPro" id="IPR054129">
    <property type="entry name" value="DesT_TetR_C"/>
</dbReference>
<dbReference type="EMBL" id="LZDN01000003">
    <property type="protein sequence ID" value="OBX51914.1"/>
    <property type="molecule type" value="Genomic_DNA"/>
</dbReference>
<evidence type="ECO:0000256" key="3">
    <source>
        <dbReference type="ARBA" id="ARBA00023163"/>
    </source>
</evidence>
<dbReference type="PROSITE" id="PS50977">
    <property type="entry name" value="HTH_TETR_2"/>
    <property type="match status" value="1"/>
</dbReference>
<dbReference type="SUPFAM" id="SSF46689">
    <property type="entry name" value="Homeodomain-like"/>
    <property type="match status" value="1"/>
</dbReference>
<dbReference type="AlphaFoldDB" id="A0A1B8PLR1"/>
<organism evidence="6 7">
    <name type="scientific">Moraxella nonliquefaciens</name>
    <dbReference type="NCBI Taxonomy" id="478"/>
    <lineage>
        <taxon>Bacteria</taxon>
        <taxon>Pseudomonadati</taxon>
        <taxon>Pseudomonadota</taxon>
        <taxon>Gammaproteobacteria</taxon>
        <taxon>Moraxellales</taxon>
        <taxon>Moraxellaceae</taxon>
        <taxon>Moraxella</taxon>
    </lineage>
</organism>
<accession>A0A1B8PLR1</accession>
<dbReference type="PANTHER" id="PTHR47752">
    <property type="entry name" value="HTH-TYPE TRANSCRIPTIONAL REPRESSOR FABR"/>
    <property type="match status" value="1"/>
</dbReference>
<dbReference type="PANTHER" id="PTHR47752:SF1">
    <property type="entry name" value="HTH-TYPE TRANSCRIPTIONAL REPRESSOR FABR"/>
    <property type="match status" value="1"/>
</dbReference>
<name>A0A1B8PLR1_MORNO</name>
<dbReference type="InterPro" id="IPR001647">
    <property type="entry name" value="HTH_TetR"/>
</dbReference>
<reference evidence="6 7" key="1">
    <citation type="submission" date="2016-06" db="EMBL/GenBank/DDBJ databases">
        <title>Draft genome of Moraxella nonliquefaciens CCUG 60284.</title>
        <authorList>
            <person name="Salva-Serra F."/>
            <person name="Engstrom-Jakobsson H."/>
            <person name="Thorell K."/>
            <person name="Gonzales-Siles L."/>
            <person name="Karlsson R."/>
            <person name="Boulund F."/>
            <person name="Engstrand L."/>
            <person name="Kristiansson E."/>
            <person name="Moore E."/>
        </authorList>
    </citation>
    <scope>NUCLEOTIDE SEQUENCE [LARGE SCALE GENOMIC DNA]</scope>
    <source>
        <strain evidence="6 7">CCUG 60284</strain>
    </source>
</reference>
<dbReference type="RefSeq" id="WP_066892145.1">
    <property type="nucleotide sequence ID" value="NZ_LZDN01000003.1"/>
</dbReference>
<evidence type="ECO:0000313" key="6">
    <source>
        <dbReference type="EMBL" id="OBX51914.1"/>
    </source>
</evidence>
<sequence length="244" mass="28221">MSTTDQTKEAKILTREEKKRQTRQAFYNAVLDLCMMGQGFSSISLRQVTREVGVVPTAFYRHFDDMEELGKSLVENELGDALATLREHMQFGKKRTFERQIAKSVQLFFKAVDTQPRYWQFIASERFGGSEAVRRAISEQIKTFAKLMSEDLALQPSFEHVSASDRYLLAEIGVNLSFSWIIDWLDLTYTPELEDDEETKPVDGELEQAKEAMLLHCTRQMQMILYGAYNWKSTEETVLDEDVK</sequence>
<dbReference type="Gene3D" id="1.10.10.60">
    <property type="entry name" value="Homeodomain-like"/>
    <property type="match status" value="1"/>
</dbReference>
<dbReference type="InterPro" id="IPR050692">
    <property type="entry name" value="HTH_transcr_repressor_FabR"/>
</dbReference>
<gene>
    <name evidence="6" type="ORF">A9Z60_06540</name>
</gene>
<keyword evidence="1" id="KW-0805">Transcription regulation</keyword>
<dbReference type="Proteomes" id="UP000092671">
    <property type="component" value="Unassembled WGS sequence"/>
</dbReference>
<keyword evidence="3" id="KW-0804">Transcription</keyword>
<protein>
    <submittedName>
        <fullName evidence="6">TetR family transcriptional regulator</fullName>
    </submittedName>
</protein>
<evidence type="ECO:0000256" key="4">
    <source>
        <dbReference type="PROSITE-ProRule" id="PRU00335"/>
    </source>
</evidence>
<evidence type="ECO:0000256" key="2">
    <source>
        <dbReference type="ARBA" id="ARBA00023125"/>
    </source>
</evidence>
<dbReference type="Pfam" id="PF00440">
    <property type="entry name" value="TetR_N"/>
    <property type="match status" value="1"/>
</dbReference>
<dbReference type="InterPro" id="IPR009057">
    <property type="entry name" value="Homeodomain-like_sf"/>
</dbReference>
<dbReference type="GO" id="GO:0003677">
    <property type="term" value="F:DNA binding"/>
    <property type="evidence" value="ECO:0007669"/>
    <property type="project" value="UniProtKB-UniRule"/>
</dbReference>
<feature type="domain" description="HTH tetR-type" evidence="5">
    <location>
        <begin position="20"/>
        <end position="81"/>
    </location>
</feature>
<keyword evidence="2 4" id="KW-0238">DNA-binding</keyword>
<feature type="DNA-binding region" description="H-T-H motif" evidence="4">
    <location>
        <begin position="44"/>
        <end position="63"/>
    </location>
</feature>
<comment type="caution">
    <text evidence="6">The sequence shown here is derived from an EMBL/GenBank/DDBJ whole genome shotgun (WGS) entry which is preliminary data.</text>
</comment>